<accession>A0A0N4VZE0</accession>
<proteinExistence type="predicted"/>
<reference evidence="1" key="1">
    <citation type="submission" date="2017-02" db="UniProtKB">
        <authorList>
            <consortium name="WormBaseParasite"/>
        </authorList>
    </citation>
    <scope>IDENTIFICATION</scope>
</reference>
<evidence type="ECO:0000313" key="1">
    <source>
        <dbReference type="WBParaSite" id="HPLM_0000266201-mRNA-1"/>
    </source>
</evidence>
<dbReference type="AlphaFoldDB" id="A0A0N4VZE0"/>
<organism evidence="1">
    <name type="scientific">Haemonchus placei</name>
    <name type="common">Barber's pole worm</name>
    <dbReference type="NCBI Taxonomy" id="6290"/>
    <lineage>
        <taxon>Eukaryota</taxon>
        <taxon>Metazoa</taxon>
        <taxon>Ecdysozoa</taxon>
        <taxon>Nematoda</taxon>
        <taxon>Chromadorea</taxon>
        <taxon>Rhabditida</taxon>
        <taxon>Rhabditina</taxon>
        <taxon>Rhabditomorpha</taxon>
        <taxon>Strongyloidea</taxon>
        <taxon>Trichostrongylidae</taxon>
        <taxon>Haemonchus</taxon>
    </lineage>
</organism>
<name>A0A0N4VZE0_HAEPC</name>
<dbReference type="WBParaSite" id="HPLM_0000266201-mRNA-1">
    <property type="protein sequence ID" value="HPLM_0000266201-mRNA-1"/>
    <property type="gene ID" value="HPLM_0000266201"/>
</dbReference>
<protein>
    <submittedName>
        <fullName evidence="1">Tub domain-containing protein</fullName>
    </submittedName>
</protein>
<sequence length="87" mass="9470">LTSKLLKSLNSTNSDDTVSFESDNSSIIMSAPLTQKYVCKDRLNITLHSPGSSIQTRLGYKSNLFTLDGRMLGASRTGSINSRDLIS</sequence>